<dbReference type="PANTHER" id="PTHR35395">
    <property type="entry name" value="DUF6536 DOMAIN-CONTAINING PROTEIN"/>
    <property type="match status" value="1"/>
</dbReference>
<feature type="transmembrane region" description="Helical" evidence="2">
    <location>
        <begin position="334"/>
        <end position="357"/>
    </location>
</feature>
<name>W9WQ89_9EURO</name>
<comment type="caution">
    <text evidence="4">The sequence shown here is derived from an EMBL/GenBank/DDBJ whole genome shotgun (WGS) entry which is preliminary data.</text>
</comment>
<dbReference type="OrthoDB" id="5429634at2759"/>
<gene>
    <name evidence="4" type="ORF">A1O5_06395</name>
</gene>
<keyword evidence="2" id="KW-1133">Transmembrane helix</keyword>
<organism evidence="4 5">
    <name type="scientific">Cladophialophora psammophila CBS 110553</name>
    <dbReference type="NCBI Taxonomy" id="1182543"/>
    <lineage>
        <taxon>Eukaryota</taxon>
        <taxon>Fungi</taxon>
        <taxon>Dikarya</taxon>
        <taxon>Ascomycota</taxon>
        <taxon>Pezizomycotina</taxon>
        <taxon>Eurotiomycetes</taxon>
        <taxon>Chaetothyriomycetidae</taxon>
        <taxon>Chaetothyriales</taxon>
        <taxon>Herpotrichiellaceae</taxon>
        <taxon>Cladophialophora</taxon>
    </lineage>
</organism>
<dbReference type="Pfam" id="PF20163">
    <property type="entry name" value="DUF6536"/>
    <property type="match status" value="1"/>
</dbReference>
<feature type="transmembrane region" description="Helical" evidence="2">
    <location>
        <begin position="566"/>
        <end position="586"/>
    </location>
</feature>
<feature type="compositionally biased region" description="Low complexity" evidence="1">
    <location>
        <begin position="668"/>
        <end position="680"/>
    </location>
</feature>
<feature type="transmembrane region" description="Helical" evidence="2">
    <location>
        <begin position="429"/>
        <end position="455"/>
    </location>
</feature>
<feature type="region of interest" description="Disordered" evidence="1">
    <location>
        <begin position="702"/>
        <end position="738"/>
    </location>
</feature>
<keyword evidence="2" id="KW-0812">Transmembrane</keyword>
<dbReference type="STRING" id="1182543.W9WQ89"/>
<evidence type="ECO:0000313" key="4">
    <source>
        <dbReference type="EMBL" id="EXJ70327.1"/>
    </source>
</evidence>
<dbReference type="PANTHER" id="PTHR35395:SF1">
    <property type="entry name" value="DUF6536 DOMAIN-CONTAINING PROTEIN"/>
    <property type="match status" value="1"/>
</dbReference>
<feature type="transmembrane region" description="Helical" evidence="2">
    <location>
        <begin position="125"/>
        <end position="142"/>
    </location>
</feature>
<dbReference type="InterPro" id="IPR046623">
    <property type="entry name" value="DUF6536"/>
</dbReference>
<evidence type="ECO:0000256" key="1">
    <source>
        <dbReference type="SAM" id="MobiDB-lite"/>
    </source>
</evidence>
<accession>W9WQ89</accession>
<dbReference type="GeneID" id="19191106"/>
<dbReference type="AlphaFoldDB" id="W9WQ89"/>
<dbReference type="HOGENOM" id="CLU_010112_0_1_1"/>
<evidence type="ECO:0000259" key="3">
    <source>
        <dbReference type="Pfam" id="PF20163"/>
    </source>
</evidence>
<dbReference type="Proteomes" id="UP000019471">
    <property type="component" value="Unassembled WGS sequence"/>
</dbReference>
<proteinExistence type="predicted"/>
<keyword evidence="5" id="KW-1185">Reference proteome</keyword>
<feature type="compositionally biased region" description="Basic and acidic residues" evidence="1">
    <location>
        <begin position="804"/>
        <end position="816"/>
    </location>
</feature>
<dbReference type="eggNOG" id="ENOG502RYAY">
    <property type="taxonomic scope" value="Eukaryota"/>
</dbReference>
<reference evidence="4 5" key="1">
    <citation type="submission" date="2013-03" db="EMBL/GenBank/DDBJ databases">
        <title>The Genome Sequence of Cladophialophora psammophila CBS 110553.</title>
        <authorList>
            <consortium name="The Broad Institute Genomics Platform"/>
            <person name="Cuomo C."/>
            <person name="de Hoog S."/>
            <person name="Gorbushina A."/>
            <person name="Walker B."/>
            <person name="Young S.K."/>
            <person name="Zeng Q."/>
            <person name="Gargeya S."/>
            <person name="Fitzgerald M."/>
            <person name="Haas B."/>
            <person name="Abouelleil A."/>
            <person name="Allen A.W."/>
            <person name="Alvarado L."/>
            <person name="Arachchi H.M."/>
            <person name="Berlin A.M."/>
            <person name="Chapman S.B."/>
            <person name="Gainer-Dewar J."/>
            <person name="Goldberg J."/>
            <person name="Griggs A."/>
            <person name="Gujja S."/>
            <person name="Hansen M."/>
            <person name="Howarth C."/>
            <person name="Imamovic A."/>
            <person name="Ireland A."/>
            <person name="Larimer J."/>
            <person name="McCowan C."/>
            <person name="Murphy C."/>
            <person name="Pearson M."/>
            <person name="Poon T.W."/>
            <person name="Priest M."/>
            <person name="Roberts A."/>
            <person name="Saif S."/>
            <person name="Shea T."/>
            <person name="Sisk P."/>
            <person name="Sykes S."/>
            <person name="Wortman J."/>
            <person name="Nusbaum C."/>
            <person name="Birren B."/>
        </authorList>
    </citation>
    <scope>NUCLEOTIDE SEQUENCE [LARGE SCALE GENOMIC DNA]</scope>
    <source>
        <strain evidence="4 5">CBS 110553</strain>
    </source>
</reference>
<feature type="transmembrane region" description="Helical" evidence="2">
    <location>
        <begin position="606"/>
        <end position="630"/>
    </location>
</feature>
<sequence length="887" mass="95518">MVPRGWKGSTLLFSTFCAIVSAVNLGVLIWAAAKSKNSVSEDDGTLVLREGRGSHQCSSIQDLNKWAHLLINLLSTILLSGSNYCMQSLSAPTRSDINSAHSSGRWLDIGVLSIRNLRWISRKRLLLWLLLGLSSLPLHLFYNSAVFISTSSNNYAVFTVDRTFLESNSTNGVDYVDVSYILRSGIQPAGVENMPAISIPELASQLHGDANSKKLVNLTTEECRTAYIKTFQSAYRNVLLVSDSNVGIDVVDNGSSNVVSFLNAEFVSNFKCGGTQAFAWACWPEDSCDLPCDDPKILKQTMSNSTWAPLGPPVQYCLAEPSQEQCSLRFSMDIAILVVVLNFVKLVMMALTALTAFGSNDPPLLTMGDAVASFLENPDPASKGMCLLSASKIKKMCRSLLYQPASQSTALYSGNVRHRWSKAVSLRRWLICLFLYIASLSVAAGFLGRGVTAIVGSKSLSSLWSIGLGNGSGRTLIQNDAMLRSGRSALITSVVLANIPQLVLSLLYFTYNGLFTCMLLASEWKSYSLRRKGLRISSARPKGAERSGYFLQLPFRFSIPLAMASLLFHWLVSQSIFVVNISMLDYTGSPTASLPGTVGHLVTCGYSPIAIIFTISLGVLLIVVLLGFGFGASFHTGMPIAGSCSLAIAAACHSGESAAQGDDGDEMSTSTPTSTGAPTSQQPLMWGEIPGCFRDDDMMTSTQASLRPEKCESTPLVKATGDSADSESESESNLNASLLRKTPTCLTVTESGATDIPGQSLVSRRRPNTTRMALMGNGNGNDNDNDNDEAEETDGIDGYLLRSESLDPHRPRPCRDDDGDVTPSVKQTEMCISDTMGKADHANINNNTIHIPISRPESVPLSSNEKVGHCGFSAGPVTTPVEGRVYA</sequence>
<feature type="transmembrane region" description="Helical" evidence="2">
    <location>
        <begin position="12"/>
        <end position="33"/>
    </location>
</feature>
<dbReference type="RefSeq" id="XP_007745179.1">
    <property type="nucleotide sequence ID" value="XM_007746989.1"/>
</dbReference>
<feature type="compositionally biased region" description="Acidic residues" evidence="1">
    <location>
        <begin position="783"/>
        <end position="795"/>
    </location>
</feature>
<dbReference type="EMBL" id="AMGX01000009">
    <property type="protein sequence ID" value="EXJ70327.1"/>
    <property type="molecule type" value="Genomic_DNA"/>
</dbReference>
<keyword evidence="2" id="KW-0472">Membrane</keyword>
<feature type="region of interest" description="Disordered" evidence="1">
    <location>
        <begin position="750"/>
        <end position="824"/>
    </location>
</feature>
<feature type="domain" description="DUF6536" evidence="3">
    <location>
        <begin position="6"/>
        <end position="165"/>
    </location>
</feature>
<protein>
    <recommendedName>
        <fullName evidence="3">DUF6536 domain-containing protein</fullName>
    </recommendedName>
</protein>
<evidence type="ECO:0000256" key="2">
    <source>
        <dbReference type="SAM" id="Phobius"/>
    </source>
</evidence>
<feature type="region of interest" description="Disordered" evidence="1">
    <location>
        <begin position="658"/>
        <end position="688"/>
    </location>
</feature>
<evidence type="ECO:0000313" key="5">
    <source>
        <dbReference type="Proteomes" id="UP000019471"/>
    </source>
</evidence>